<reference evidence="2 3" key="2">
    <citation type="submission" date="2019-09" db="EMBL/GenBank/DDBJ databases">
        <authorList>
            <person name="Jin C."/>
        </authorList>
    </citation>
    <scope>NUCLEOTIDE SEQUENCE [LARGE SCALE GENOMIC DNA]</scope>
    <source>
        <strain evidence="2 3">AN110305</strain>
    </source>
</reference>
<feature type="domain" description="NAD(P)-binding" evidence="1">
    <location>
        <begin position="8"/>
        <end position="189"/>
    </location>
</feature>
<dbReference type="EMBL" id="VUOB01000003">
    <property type="protein sequence ID" value="KAA2266167.1"/>
    <property type="molecule type" value="Genomic_DNA"/>
</dbReference>
<evidence type="ECO:0000313" key="3">
    <source>
        <dbReference type="Proteomes" id="UP000323454"/>
    </source>
</evidence>
<comment type="caution">
    <text evidence="2">The sequence shown here is derived from an EMBL/GenBank/DDBJ whole genome shotgun (WGS) entry which is preliminary data.</text>
</comment>
<dbReference type="Gene3D" id="3.40.50.720">
    <property type="entry name" value="NAD(P)-binding Rossmann-like Domain"/>
    <property type="match status" value="1"/>
</dbReference>
<dbReference type="Proteomes" id="UP000323454">
    <property type="component" value="Unassembled WGS sequence"/>
</dbReference>
<dbReference type="Gene3D" id="3.90.25.10">
    <property type="entry name" value="UDP-galactose 4-epimerase, domain 1"/>
    <property type="match status" value="1"/>
</dbReference>
<protein>
    <submittedName>
        <fullName evidence="2">NAD(P)H-binding protein</fullName>
    </submittedName>
</protein>
<reference evidence="2 3" key="1">
    <citation type="submission" date="2019-09" db="EMBL/GenBank/DDBJ databases">
        <title>Goodfellowia gen. nov., a new genus of the Pseudonocardineae related to Actinoalloteichus, containing Goodfellowia coeruleoviolacea gen. nov., comb. nov. gen. nov., comb. nov.</title>
        <authorList>
            <person name="Labeda D."/>
        </authorList>
    </citation>
    <scope>NUCLEOTIDE SEQUENCE [LARGE SCALE GENOMIC DNA]</scope>
    <source>
        <strain evidence="2 3">AN110305</strain>
    </source>
</reference>
<keyword evidence="3" id="KW-1185">Reference proteome</keyword>
<dbReference type="SUPFAM" id="SSF51735">
    <property type="entry name" value="NAD(P)-binding Rossmann-fold domains"/>
    <property type="match status" value="1"/>
</dbReference>
<accession>A0A5B2XR88</accession>
<dbReference type="InterPro" id="IPR016040">
    <property type="entry name" value="NAD(P)-bd_dom"/>
</dbReference>
<dbReference type="Pfam" id="PF13460">
    <property type="entry name" value="NAD_binding_10"/>
    <property type="match status" value="1"/>
</dbReference>
<organism evidence="2 3">
    <name type="scientific">Solihabitans fulvus</name>
    <dbReference type="NCBI Taxonomy" id="1892852"/>
    <lineage>
        <taxon>Bacteria</taxon>
        <taxon>Bacillati</taxon>
        <taxon>Actinomycetota</taxon>
        <taxon>Actinomycetes</taxon>
        <taxon>Pseudonocardiales</taxon>
        <taxon>Pseudonocardiaceae</taxon>
        <taxon>Solihabitans</taxon>
    </lineage>
</organism>
<dbReference type="OrthoDB" id="4632815at2"/>
<dbReference type="PANTHER" id="PTHR43162:SF1">
    <property type="entry name" value="PRESTALK A DIFFERENTIATION PROTEIN A"/>
    <property type="match status" value="1"/>
</dbReference>
<evidence type="ECO:0000313" key="2">
    <source>
        <dbReference type="EMBL" id="KAA2266167.1"/>
    </source>
</evidence>
<proteinExistence type="predicted"/>
<dbReference type="RefSeq" id="WP_149847905.1">
    <property type="nucleotide sequence ID" value="NZ_VUOB01000003.1"/>
</dbReference>
<dbReference type="InterPro" id="IPR036291">
    <property type="entry name" value="NAD(P)-bd_dom_sf"/>
</dbReference>
<sequence>MIVVTTPTGAIGHQVVANLLDSDEPVRVIVRDPARLAEDVRERVEVVRGSHADADVVDKAFVGADAVFWLIPPDPHAKSLEAGYLDFTRPACEAIRNHGVARVVGVSALGRGVDVNAGLVSAALAMDDLIAGAGVSYRALTMPGFMDNMLRQAEVIKNQGVFFGTFPGDDRHPTCATRDIAAVATALLLDSSWSGRDDVPVLGPEDLSSNDLARIMSEVLGKTVRYQQISVDAFGADLARHGMSEAMVRGMVDMIVAKAQGLDNVEPRTPASTTPTTFRQWCEDMLKPAVS</sequence>
<dbReference type="PANTHER" id="PTHR43162">
    <property type="match status" value="1"/>
</dbReference>
<evidence type="ECO:0000259" key="1">
    <source>
        <dbReference type="Pfam" id="PF13460"/>
    </source>
</evidence>
<name>A0A5B2XR88_9PSEU</name>
<dbReference type="InterPro" id="IPR051604">
    <property type="entry name" value="Ergot_Alk_Oxidoreductase"/>
</dbReference>
<gene>
    <name evidence="2" type="ORF">F0L68_03370</name>
</gene>
<dbReference type="AlphaFoldDB" id="A0A5B2XR88"/>